<accession>A0A381WXS0</accession>
<gene>
    <name evidence="1" type="ORF">METZ01_LOCUS109561</name>
</gene>
<name>A0A381WXS0_9ZZZZ</name>
<sequence>MNKFQCLLVVLLIFNSCENTIEFRIPAFQAHVNGVQFWEASSFSVTTDTNGTIITGGNLSGTISMYMPLLEVGTNNLGSSEIANAAYQDSTYYSTTNDGIASIAYLSDGEITIEEFNSEENTISGTFNFDAYNNTGEYTINISQGVFYRLPISVDSGN</sequence>
<dbReference type="EMBL" id="UINC01013074">
    <property type="protein sequence ID" value="SVA56707.1"/>
    <property type="molecule type" value="Genomic_DNA"/>
</dbReference>
<proteinExistence type="predicted"/>
<protein>
    <submittedName>
        <fullName evidence="1">Uncharacterized protein</fullName>
    </submittedName>
</protein>
<evidence type="ECO:0000313" key="1">
    <source>
        <dbReference type="EMBL" id="SVA56707.1"/>
    </source>
</evidence>
<dbReference type="AlphaFoldDB" id="A0A381WXS0"/>
<dbReference type="InterPro" id="IPR046219">
    <property type="entry name" value="DUF6252"/>
</dbReference>
<organism evidence="1">
    <name type="scientific">marine metagenome</name>
    <dbReference type="NCBI Taxonomy" id="408172"/>
    <lineage>
        <taxon>unclassified sequences</taxon>
        <taxon>metagenomes</taxon>
        <taxon>ecological metagenomes</taxon>
    </lineage>
</organism>
<dbReference type="Pfam" id="PF19765">
    <property type="entry name" value="DUF6252"/>
    <property type="match status" value="1"/>
</dbReference>
<reference evidence="1" key="1">
    <citation type="submission" date="2018-05" db="EMBL/GenBank/DDBJ databases">
        <authorList>
            <person name="Lanie J.A."/>
            <person name="Ng W.-L."/>
            <person name="Kazmierczak K.M."/>
            <person name="Andrzejewski T.M."/>
            <person name="Davidsen T.M."/>
            <person name="Wayne K.J."/>
            <person name="Tettelin H."/>
            <person name="Glass J.I."/>
            <person name="Rusch D."/>
            <person name="Podicherti R."/>
            <person name="Tsui H.-C.T."/>
            <person name="Winkler M.E."/>
        </authorList>
    </citation>
    <scope>NUCLEOTIDE SEQUENCE</scope>
</reference>